<sequence length="252" mass="27569">MSIGAHLIELRKRLMLAAAGLVLGMVVAFIITDPVIDWITGPIRYITAQRGDDFSALNFTNVTSAFDLRMRIAFSIGIFLSAPIWLWQIWAFIMPGLTRKEIRYTVSFVAAAVPLFFLGCWVGTLVVPHVIELMWTFTPDGAVNFYNATEYYDFVFKLMIVIGVAFVLPVFLVALNVAGVMSGKAIIKGWRVAVLIATVFAALATPAADVVSMLMLAGILIVLFFAAAGLSMLFDRRKARRALKAGLPGSTV</sequence>
<keyword evidence="9" id="KW-1185">Reference proteome</keyword>
<feature type="transmembrane region" description="Helical" evidence="7">
    <location>
        <begin position="151"/>
        <end position="178"/>
    </location>
</feature>
<evidence type="ECO:0000256" key="6">
    <source>
        <dbReference type="ARBA" id="ARBA00023136"/>
    </source>
</evidence>
<dbReference type="Proteomes" id="UP001630303">
    <property type="component" value="Unassembled WGS sequence"/>
</dbReference>
<keyword evidence="7" id="KW-1003">Cell membrane</keyword>
<name>A0ABW9GBR7_9MICO</name>
<comment type="function">
    <text evidence="7">Part of the twin-arginine translocation (Tat) system that transports large folded proteins containing a characteristic twin-arginine motif in their signal peptide across membranes. Together with TatB, TatC is part of a receptor directly interacting with Tat signal peptides.</text>
</comment>
<feature type="transmembrane region" description="Helical" evidence="7">
    <location>
        <begin position="105"/>
        <end position="131"/>
    </location>
</feature>
<evidence type="ECO:0000313" key="8">
    <source>
        <dbReference type="EMBL" id="MFM2718983.1"/>
    </source>
</evidence>
<keyword evidence="5 7" id="KW-0811">Translocation</keyword>
<evidence type="ECO:0000313" key="9">
    <source>
        <dbReference type="Proteomes" id="UP001630303"/>
    </source>
</evidence>
<dbReference type="InterPro" id="IPR002033">
    <property type="entry name" value="TatC"/>
</dbReference>
<dbReference type="HAMAP" id="MF_00902">
    <property type="entry name" value="TatC"/>
    <property type="match status" value="1"/>
</dbReference>
<comment type="similarity">
    <text evidence="7">Belongs to the TatC family.</text>
</comment>
<dbReference type="PRINTS" id="PR01840">
    <property type="entry name" value="TATCFAMILY"/>
</dbReference>
<evidence type="ECO:0000256" key="7">
    <source>
        <dbReference type="HAMAP-Rule" id="MF_00902"/>
    </source>
</evidence>
<evidence type="ECO:0000256" key="2">
    <source>
        <dbReference type="ARBA" id="ARBA00022692"/>
    </source>
</evidence>
<comment type="subunit">
    <text evidence="7">The Tat system comprises two distinct complexes: a TatABC complex, containing multiple copies of TatA, TatB and TatC subunits, and a separate TatA complex, containing only TatA subunits. Substrates initially bind to the TatABC complex, which probably triggers association of the separate TatA complex to form the active translocon.</text>
</comment>
<dbReference type="RefSeq" id="WP_239276164.1">
    <property type="nucleotide sequence ID" value="NZ_JAROCE010000001.1"/>
</dbReference>
<feature type="transmembrane region" description="Helical" evidence="7">
    <location>
        <begin position="72"/>
        <end position="93"/>
    </location>
</feature>
<dbReference type="EMBL" id="JAROCE010000001">
    <property type="protein sequence ID" value="MFM2718983.1"/>
    <property type="molecule type" value="Genomic_DNA"/>
</dbReference>
<keyword evidence="7" id="KW-0813">Transport</keyword>
<dbReference type="Pfam" id="PF00902">
    <property type="entry name" value="TatC"/>
    <property type="match status" value="1"/>
</dbReference>
<organism evidence="8 9">
    <name type="scientific">Microbacterium mcarthurae</name>
    <dbReference type="NCBI Taxonomy" id="3035918"/>
    <lineage>
        <taxon>Bacteria</taxon>
        <taxon>Bacillati</taxon>
        <taxon>Actinomycetota</taxon>
        <taxon>Actinomycetes</taxon>
        <taxon>Micrococcales</taxon>
        <taxon>Microbacteriaceae</taxon>
        <taxon>Microbacterium</taxon>
    </lineage>
</organism>
<dbReference type="NCBIfam" id="TIGR00945">
    <property type="entry name" value="tatC"/>
    <property type="match status" value="1"/>
</dbReference>
<evidence type="ECO:0000256" key="4">
    <source>
        <dbReference type="ARBA" id="ARBA00022989"/>
    </source>
</evidence>
<accession>A0ABW9GBR7</accession>
<feature type="transmembrane region" description="Helical" evidence="7">
    <location>
        <begin position="14"/>
        <end position="32"/>
    </location>
</feature>
<reference evidence="8 9" key="1">
    <citation type="submission" date="2023-03" db="EMBL/GenBank/DDBJ databases">
        <title>MT1 and MT2 Draft Genomes of Novel Species.</title>
        <authorList>
            <person name="Venkateswaran K."/>
        </authorList>
    </citation>
    <scope>NUCLEOTIDE SEQUENCE [LARGE SCALE GENOMIC DNA]</scope>
    <source>
        <strain evidence="8 9">IF8SW-P5</strain>
    </source>
</reference>
<keyword evidence="2 7" id="KW-0812">Transmembrane</keyword>
<keyword evidence="6 7" id="KW-0472">Membrane</keyword>
<keyword evidence="3 7" id="KW-0653">Protein transport</keyword>
<evidence type="ECO:0000256" key="1">
    <source>
        <dbReference type="ARBA" id="ARBA00004141"/>
    </source>
</evidence>
<dbReference type="PANTHER" id="PTHR30371:SF0">
    <property type="entry name" value="SEC-INDEPENDENT PROTEIN TRANSLOCASE PROTEIN TATC, CHLOROPLASTIC-RELATED"/>
    <property type="match status" value="1"/>
</dbReference>
<evidence type="ECO:0000256" key="5">
    <source>
        <dbReference type="ARBA" id="ARBA00023010"/>
    </source>
</evidence>
<comment type="subcellular location">
    <subcellularLocation>
        <location evidence="7">Cell membrane</location>
        <topology evidence="7">Multi-pass membrane protein</topology>
    </subcellularLocation>
    <subcellularLocation>
        <location evidence="1">Membrane</location>
        <topology evidence="1">Multi-pass membrane protein</topology>
    </subcellularLocation>
</comment>
<feature type="transmembrane region" description="Helical" evidence="7">
    <location>
        <begin position="214"/>
        <end position="234"/>
    </location>
</feature>
<keyword evidence="4 7" id="KW-1133">Transmembrane helix</keyword>
<evidence type="ECO:0000256" key="3">
    <source>
        <dbReference type="ARBA" id="ARBA00022927"/>
    </source>
</evidence>
<gene>
    <name evidence="7 8" type="primary">tatC</name>
    <name evidence="8" type="ORF">P5G46_00465</name>
</gene>
<proteinExistence type="inferred from homology"/>
<feature type="transmembrane region" description="Helical" evidence="7">
    <location>
        <begin position="190"/>
        <end position="208"/>
    </location>
</feature>
<comment type="caution">
    <text evidence="8">The sequence shown here is derived from an EMBL/GenBank/DDBJ whole genome shotgun (WGS) entry which is preliminary data.</text>
</comment>
<protein>
    <recommendedName>
        <fullName evidence="7">Sec-independent protein translocase protein TatC</fullName>
    </recommendedName>
</protein>
<dbReference type="PANTHER" id="PTHR30371">
    <property type="entry name" value="SEC-INDEPENDENT PROTEIN TRANSLOCASE PROTEIN TATC"/>
    <property type="match status" value="1"/>
</dbReference>